<comment type="caution">
    <text evidence="4">The sequence shown here is derived from an EMBL/GenBank/DDBJ whole genome shotgun (WGS) entry which is preliminary data.</text>
</comment>
<protein>
    <submittedName>
        <fullName evidence="4">Aldo/keto reductase</fullName>
    </submittedName>
</protein>
<evidence type="ECO:0000256" key="1">
    <source>
        <dbReference type="ARBA" id="ARBA00023002"/>
    </source>
</evidence>
<dbReference type="Gene3D" id="3.20.20.100">
    <property type="entry name" value="NADP-dependent oxidoreductase domain"/>
    <property type="match status" value="1"/>
</dbReference>
<dbReference type="EMBL" id="JBHTIR010003831">
    <property type="protein sequence ID" value="MFD0855869.1"/>
    <property type="molecule type" value="Genomic_DNA"/>
</dbReference>
<evidence type="ECO:0000313" key="5">
    <source>
        <dbReference type="Proteomes" id="UP001597083"/>
    </source>
</evidence>
<feature type="region of interest" description="Disordered" evidence="2">
    <location>
        <begin position="92"/>
        <end position="115"/>
    </location>
</feature>
<dbReference type="InterPro" id="IPR036812">
    <property type="entry name" value="NAD(P)_OxRdtase_dom_sf"/>
</dbReference>
<gene>
    <name evidence="4" type="ORF">ACFQ07_26745</name>
</gene>
<feature type="domain" description="NADP-dependent oxidoreductase" evidence="3">
    <location>
        <begin position="18"/>
        <end position="98"/>
    </location>
</feature>
<organism evidence="4 5">
    <name type="scientific">Actinomadura adrarensis</name>
    <dbReference type="NCBI Taxonomy" id="1819600"/>
    <lineage>
        <taxon>Bacteria</taxon>
        <taxon>Bacillati</taxon>
        <taxon>Actinomycetota</taxon>
        <taxon>Actinomycetes</taxon>
        <taxon>Streptosporangiales</taxon>
        <taxon>Thermomonosporaceae</taxon>
        <taxon>Actinomadura</taxon>
    </lineage>
</organism>
<dbReference type="InterPro" id="IPR023210">
    <property type="entry name" value="NADP_OxRdtase_dom"/>
</dbReference>
<feature type="compositionally biased region" description="Basic residues" evidence="2">
    <location>
        <begin position="92"/>
        <end position="105"/>
    </location>
</feature>
<evidence type="ECO:0000256" key="2">
    <source>
        <dbReference type="SAM" id="MobiDB-lite"/>
    </source>
</evidence>
<reference evidence="5" key="1">
    <citation type="journal article" date="2019" name="Int. J. Syst. Evol. Microbiol.">
        <title>The Global Catalogue of Microorganisms (GCM) 10K type strain sequencing project: providing services to taxonomists for standard genome sequencing and annotation.</title>
        <authorList>
            <consortium name="The Broad Institute Genomics Platform"/>
            <consortium name="The Broad Institute Genome Sequencing Center for Infectious Disease"/>
            <person name="Wu L."/>
            <person name="Ma J."/>
        </authorList>
    </citation>
    <scope>NUCLEOTIDE SEQUENCE [LARGE SCALE GENOMIC DNA]</scope>
    <source>
        <strain evidence="5">JCM 31696</strain>
    </source>
</reference>
<keyword evidence="1" id="KW-0560">Oxidoreductase</keyword>
<dbReference type="InterPro" id="IPR050791">
    <property type="entry name" value="Aldo-Keto_reductase"/>
</dbReference>
<dbReference type="Pfam" id="PF00248">
    <property type="entry name" value="Aldo_ket_red"/>
    <property type="match status" value="1"/>
</dbReference>
<dbReference type="PANTHER" id="PTHR43625">
    <property type="entry name" value="AFLATOXIN B1 ALDEHYDE REDUCTASE"/>
    <property type="match status" value="1"/>
</dbReference>
<evidence type="ECO:0000313" key="4">
    <source>
        <dbReference type="EMBL" id="MFD0855869.1"/>
    </source>
</evidence>
<dbReference type="PANTHER" id="PTHR43625:SF40">
    <property type="entry name" value="ALDO-KETO REDUCTASE YAKC [NADP(+)]"/>
    <property type="match status" value="1"/>
</dbReference>
<name>A0ABW3CMY5_9ACTN</name>
<sequence length="115" mass="12547">MTHDTLLSRLSALEVGGLGLGCMNLTHSYGPVERDQGLSVLRDAYDMGVRFCDTADVYALGDNERLLGDFLRSVPRAEVVVASKFGGRARCRNRAAARRSRRSRLRPGGVRGQPA</sequence>
<proteinExistence type="predicted"/>
<accession>A0ABW3CMY5</accession>
<feature type="non-terminal residue" evidence="4">
    <location>
        <position position="115"/>
    </location>
</feature>
<evidence type="ECO:0000259" key="3">
    <source>
        <dbReference type="Pfam" id="PF00248"/>
    </source>
</evidence>
<dbReference type="Proteomes" id="UP001597083">
    <property type="component" value="Unassembled WGS sequence"/>
</dbReference>
<dbReference type="SUPFAM" id="SSF51430">
    <property type="entry name" value="NAD(P)-linked oxidoreductase"/>
    <property type="match status" value="1"/>
</dbReference>
<keyword evidence="5" id="KW-1185">Reference proteome</keyword>